<sequence>MATVNYTTGPISSSDDMDQIRIEILNNSSSRQTARVRLYDLSFAPKRLLISQEIRLQARSTATIDIPASNLERWEVQVSATSTSVRPWVGGKSKGQNIPGTVVLNSQFMRFG</sequence>
<protein>
    <submittedName>
        <fullName evidence="1">Uncharacterized protein</fullName>
    </submittedName>
</protein>
<evidence type="ECO:0000313" key="1">
    <source>
        <dbReference type="EMBL" id="SHH20186.1"/>
    </source>
</evidence>
<dbReference type="EMBL" id="FQWY01000042">
    <property type="protein sequence ID" value="SHH20186.1"/>
    <property type="molecule type" value="Genomic_DNA"/>
</dbReference>
<keyword evidence="2" id="KW-1185">Reference proteome</keyword>
<dbReference type="STRING" id="1123382.SAMN02745221_01910"/>
<gene>
    <name evidence="1" type="ORF">SAMN02745221_01910</name>
</gene>
<dbReference type="AlphaFoldDB" id="A0A1M5R287"/>
<reference evidence="2" key="1">
    <citation type="submission" date="2016-11" db="EMBL/GenBank/DDBJ databases">
        <authorList>
            <person name="Varghese N."/>
            <person name="Submissions S."/>
        </authorList>
    </citation>
    <scope>NUCLEOTIDE SEQUENCE [LARGE SCALE GENOMIC DNA]</scope>
    <source>
        <strain evidence="2">DSM 11003</strain>
    </source>
</reference>
<accession>A0A1M5R287</accession>
<dbReference type="RefSeq" id="WP_073093226.1">
    <property type="nucleotide sequence ID" value="NZ_FQWY01000042.1"/>
</dbReference>
<proteinExistence type="predicted"/>
<organism evidence="1 2">
    <name type="scientific">Thermosyntropha lipolytica DSM 11003</name>
    <dbReference type="NCBI Taxonomy" id="1123382"/>
    <lineage>
        <taxon>Bacteria</taxon>
        <taxon>Bacillati</taxon>
        <taxon>Bacillota</taxon>
        <taxon>Clostridia</taxon>
        <taxon>Eubacteriales</taxon>
        <taxon>Syntrophomonadaceae</taxon>
        <taxon>Thermosyntropha</taxon>
    </lineage>
</organism>
<name>A0A1M5R287_9FIRM</name>
<evidence type="ECO:0000313" key="2">
    <source>
        <dbReference type="Proteomes" id="UP000242329"/>
    </source>
</evidence>
<dbReference type="Proteomes" id="UP000242329">
    <property type="component" value="Unassembled WGS sequence"/>
</dbReference>